<feature type="region of interest" description="Disordered" evidence="1">
    <location>
        <begin position="56"/>
        <end position="90"/>
    </location>
</feature>
<dbReference type="Pfam" id="PF14071">
    <property type="entry name" value="YlbD_coat"/>
    <property type="match status" value="1"/>
</dbReference>
<feature type="compositionally biased region" description="Polar residues" evidence="1">
    <location>
        <begin position="81"/>
        <end position="90"/>
    </location>
</feature>
<comment type="caution">
    <text evidence="2">The sequence shown here is derived from an EMBL/GenBank/DDBJ whole genome shotgun (WGS) entry which is preliminary data.</text>
</comment>
<dbReference type="EMBL" id="JBHLTR010000006">
    <property type="protein sequence ID" value="MFC0558732.1"/>
    <property type="molecule type" value="Genomic_DNA"/>
</dbReference>
<name>A0ABV6ND89_9BACI</name>
<evidence type="ECO:0000256" key="1">
    <source>
        <dbReference type="SAM" id="MobiDB-lite"/>
    </source>
</evidence>
<proteinExistence type="predicted"/>
<dbReference type="Proteomes" id="UP001589833">
    <property type="component" value="Unassembled WGS sequence"/>
</dbReference>
<dbReference type="InterPro" id="IPR025953">
    <property type="entry name" value="YlbD_coat"/>
</dbReference>
<reference evidence="2 3" key="1">
    <citation type="submission" date="2024-09" db="EMBL/GenBank/DDBJ databases">
        <authorList>
            <person name="Sun Q."/>
            <person name="Mori K."/>
        </authorList>
    </citation>
    <scope>NUCLEOTIDE SEQUENCE [LARGE SCALE GENOMIC DNA]</scope>
    <source>
        <strain evidence="2 3">NCAIM B.02301</strain>
    </source>
</reference>
<evidence type="ECO:0000313" key="2">
    <source>
        <dbReference type="EMBL" id="MFC0558732.1"/>
    </source>
</evidence>
<dbReference type="RefSeq" id="WP_273839713.1">
    <property type="nucleotide sequence ID" value="NZ_JAQQWT010000001.1"/>
</dbReference>
<evidence type="ECO:0000313" key="3">
    <source>
        <dbReference type="Proteomes" id="UP001589833"/>
    </source>
</evidence>
<feature type="region of interest" description="Disordered" evidence="1">
    <location>
        <begin position="126"/>
        <end position="147"/>
    </location>
</feature>
<gene>
    <name evidence="2" type="ORF">ACFFH4_06675</name>
</gene>
<sequence length="147" mass="17011">MSGRHELHPSVQQFKHFMKEHPLLLKEVKEERKTLQGLYEEWSVLGGDNEQWLPYKRVQTNGATDDEATQNHSSEERANEETTQNTSDTLSQIMGLVKRMNVQDLQNHVAQFSSVLANVQNVIQSFQKPNNPPNQSPQDHPFSFRRD</sequence>
<accession>A0ABV6ND89</accession>
<organism evidence="2 3">
    <name type="scientific">Halalkalibacter alkalisediminis</name>
    <dbReference type="NCBI Taxonomy" id="935616"/>
    <lineage>
        <taxon>Bacteria</taxon>
        <taxon>Bacillati</taxon>
        <taxon>Bacillota</taxon>
        <taxon>Bacilli</taxon>
        <taxon>Bacillales</taxon>
        <taxon>Bacillaceae</taxon>
        <taxon>Halalkalibacter</taxon>
    </lineage>
</organism>
<protein>
    <submittedName>
        <fullName evidence="2">YlbD family protein</fullName>
    </submittedName>
</protein>
<keyword evidence="3" id="KW-1185">Reference proteome</keyword>